<evidence type="ECO:0000256" key="1">
    <source>
        <dbReference type="ARBA" id="ARBA00001947"/>
    </source>
</evidence>
<keyword evidence="4" id="KW-0560">Oxidoreductase</keyword>
<dbReference type="CDD" id="cd08283">
    <property type="entry name" value="FDH_like_1"/>
    <property type="match status" value="1"/>
</dbReference>
<protein>
    <submittedName>
        <fullName evidence="7">Glutathione-dependent formaldehyde dehydrogenase</fullName>
    </submittedName>
</protein>
<evidence type="ECO:0000313" key="8">
    <source>
        <dbReference type="Proteomes" id="UP001190825"/>
    </source>
</evidence>
<keyword evidence="8" id="KW-1185">Reference proteome</keyword>
<evidence type="ECO:0000256" key="5">
    <source>
        <dbReference type="RuleBase" id="RU361277"/>
    </source>
</evidence>
<dbReference type="PANTHER" id="PTHR42813">
    <property type="entry name" value="ZINC-TYPE ALCOHOL DEHYDROGENASE-LIKE"/>
    <property type="match status" value="1"/>
</dbReference>
<dbReference type="SUPFAM" id="SSF50129">
    <property type="entry name" value="GroES-like"/>
    <property type="match status" value="1"/>
</dbReference>
<accession>A0ABX4TL92</accession>
<dbReference type="PANTHER" id="PTHR42813:SF2">
    <property type="entry name" value="DEHYDROGENASE, ZINC-CONTAINING, PUTATIVE (AFU_ORTHOLOGUE AFUA_2G02810)-RELATED"/>
    <property type="match status" value="1"/>
</dbReference>
<dbReference type="InterPro" id="IPR013154">
    <property type="entry name" value="ADH-like_N"/>
</dbReference>
<reference evidence="7 8" key="1">
    <citation type="journal article" date="2018" name="FEMS Microbiol. Ecol.">
        <title>Co-invading symbiotic mutualists of Medicago polymorpha retain high ancestral diversity and contain diverse accessory genomes.</title>
        <authorList>
            <person name="Porter S.S."/>
            <person name="Faber-Hammond J.J."/>
            <person name="Friesen M.L."/>
        </authorList>
    </citation>
    <scope>NUCLEOTIDE SEQUENCE [LARGE SCALE GENOMIC DNA]</scope>
    <source>
        <strain evidence="7 8">Str16</strain>
    </source>
</reference>
<name>A0ABX4TL92_9HYPH</name>
<sequence>MARSEPGARFARASCFDHLRSWEHLSQFRVWRNVKDEQSAVLFFFFQRLTRSSDVKALTWHGKGDIRCESVPDPEIEDERDAIIKVTACAICGSDVHIFHGLIPSMENGDVLGHETMGEVVEVGSGASSLKVGDRVVVPFTISCGECFFCRKGFYSACERTNPDREKAAKLWGNSPAGLFGYSHLLGGYSGGQAEYLRVPHSDVGPIKVPDELTDEQALFLSDIFPTGYMAAEFCNIERGQTIAVWGCGPVGQMAIRSAFLLGAERVIAIDTIAERLRLAETAGAMTLDYMAEDIYDRIMEITHGRGADACIDAVGTEADSRASLDSLVDRVKVATFMGTDRPHVLRQAIHCCRNFGTVSVVGVYGGYLDKVPFGSAINRGLTFRMAQTPVQRYLPALLDRIEKGEIDPSFVVTHRGGLADGPELYKTFADRKDGCIKVVLRP</sequence>
<comment type="similarity">
    <text evidence="5">Belongs to the zinc-containing alcohol dehydrogenase family.</text>
</comment>
<dbReference type="Proteomes" id="UP001190825">
    <property type="component" value="Unassembled WGS sequence"/>
</dbReference>
<dbReference type="Gene3D" id="3.90.180.10">
    <property type="entry name" value="Medium-chain alcohol dehydrogenases, catalytic domain"/>
    <property type="match status" value="1"/>
</dbReference>
<dbReference type="SUPFAM" id="SSF51735">
    <property type="entry name" value="NAD(P)-binding Rossmann-fold domains"/>
    <property type="match status" value="1"/>
</dbReference>
<evidence type="ECO:0000256" key="4">
    <source>
        <dbReference type="ARBA" id="ARBA00023002"/>
    </source>
</evidence>
<comment type="cofactor">
    <cofactor evidence="1 5">
        <name>Zn(2+)</name>
        <dbReference type="ChEBI" id="CHEBI:29105"/>
    </cofactor>
</comment>
<dbReference type="Pfam" id="PF08240">
    <property type="entry name" value="ADH_N"/>
    <property type="match status" value="1"/>
</dbReference>
<dbReference type="Gene3D" id="3.40.50.720">
    <property type="entry name" value="NAD(P)-binding Rossmann-like Domain"/>
    <property type="match status" value="1"/>
</dbReference>
<dbReference type="InterPro" id="IPR002328">
    <property type="entry name" value="ADH_Zn_CS"/>
</dbReference>
<dbReference type="InterPro" id="IPR013149">
    <property type="entry name" value="ADH-like_C"/>
</dbReference>
<comment type="caution">
    <text evidence="7">The sequence shown here is derived from an EMBL/GenBank/DDBJ whole genome shotgun (WGS) entry which is preliminary data.</text>
</comment>
<dbReference type="PROSITE" id="PS00059">
    <property type="entry name" value="ADH_ZINC"/>
    <property type="match status" value="1"/>
</dbReference>
<dbReference type="InterPro" id="IPR020843">
    <property type="entry name" value="ER"/>
</dbReference>
<dbReference type="SMART" id="SM00829">
    <property type="entry name" value="PKS_ER"/>
    <property type="match status" value="1"/>
</dbReference>
<dbReference type="InterPro" id="IPR036291">
    <property type="entry name" value="NAD(P)-bd_dom_sf"/>
</dbReference>
<organism evidence="7 8">
    <name type="scientific">Sinorhizobium medicae</name>
    <dbReference type="NCBI Taxonomy" id="110321"/>
    <lineage>
        <taxon>Bacteria</taxon>
        <taxon>Pseudomonadati</taxon>
        <taxon>Pseudomonadota</taxon>
        <taxon>Alphaproteobacteria</taxon>
        <taxon>Hyphomicrobiales</taxon>
        <taxon>Rhizobiaceae</taxon>
        <taxon>Sinorhizobium/Ensifer group</taxon>
        <taxon>Sinorhizobium</taxon>
    </lineage>
</organism>
<evidence type="ECO:0000256" key="3">
    <source>
        <dbReference type="ARBA" id="ARBA00022833"/>
    </source>
</evidence>
<proteinExistence type="inferred from homology"/>
<gene>
    <name evidence="7" type="ORF">BMJ33_14395</name>
</gene>
<evidence type="ECO:0000256" key="2">
    <source>
        <dbReference type="ARBA" id="ARBA00022723"/>
    </source>
</evidence>
<dbReference type="InterPro" id="IPR011032">
    <property type="entry name" value="GroES-like_sf"/>
</dbReference>
<evidence type="ECO:0000313" key="7">
    <source>
        <dbReference type="EMBL" id="PLU03411.1"/>
    </source>
</evidence>
<dbReference type="EMBL" id="NBUC01000072">
    <property type="protein sequence ID" value="PLU03411.1"/>
    <property type="molecule type" value="Genomic_DNA"/>
</dbReference>
<dbReference type="Pfam" id="PF00107">
    <property type="entry name" value="ADH_zinc_N"/>
    <property type="match status" value="1"/>
</dbReference>
<evidence type="ECO:0000259" key="6">
    <source>
        <dbReference type="SMART" id="SM00829"/>
    </source>
</evidence>
<feature type="domain" description="Enoyl reductase (ER)" evidence="6">
    <location>
        <begin position="53"/>
        <end position="441"/>
    </location>
</feature>
<keyword evidence="3 5" id="KW-0862">Zinc</keyword>
<keyword evidence="2 5" id="KW-0479">Metal-binding</keyword>